<evidence type="ECO:0000313" key="4">
    <source>
        <dbReference type="EMBL" id="ETN80215.1"/>
    </source>
</evidence>
<evidence type="ECO:0000259" key="3">
    <source>
        <dbReference type="Pfam" id="PF08519"/>
    </source>
</evidence>
<name>W2TDT3_NECAM</name>
<dbReference type="GO" id="GO:0005524">
    <property type="term" value="F:ATP binding"/>
    <property type="evidence" value="ECO:0007669"/>
    <property type="project" value="InterPro"/>
</dbReference>
<feature type="domain" description="DNA replication factor RFC1 C-terminal" evidence="3">
    <location>
        <begin position="1"/>
        <end position="44"/>
    </location>
</feature>
<feature type="region of interest" description="Disordered" evidence="2">
    <location>
        <begin position="196"/>
        <end position="218"/>
    </location>
</feature>
<sequence length="218" mass="24713">MNDYDLIREDSEAVSELAVWPGKVDPASKILPKVKAALTRALNKEHRMLPYATDEMSKSRRRTAQLDYEVEVDEDGNLIERLEEDESGYEDDSGDEDYKPSGKSKAKAKPAASAPLSLQQEAVVEVLALALRLEEVLKEVEASDSVFEKFPLDPIRGVSLAREVLYKKENSKRPSLRGRMRQTDYNDVQDILQSFRGRSEEYDEMADGVQSGRRKKED</sequence>
<dbReference type="STRING" id="51031.W2TDT3"/>
<dbReference type="GO" id="GO:0006260">
    <property type="term" value="P:DNA replication"/>
    <property type="evidence" value="ECO:0007669"/>
    <property type="project" value="UniProtKB-KW"/>
</dbReference>
<keyword evidence="5" id="KW-1185">Reference proteome</keyword>
<dbReference type="OrthoDB" id="446168at2759"/>
<evidence type="ECO:0000256" key="2">
    <source>
        <dbReference type="SAM" id="MobiDB-lite"/>
    </source>
</evidence>
<gene>
    <name evidence="4" type="ORF">NECAME_09310</name>
</gene>
<dbReference type="EMBL" id="KI659160">
    <property type="protein sequence ID" value="ETN80215.1"/>
    <property type="molecule type" value="Genomic_DNA"/>
</dbReference>
<dbReference type="Proteomes" id="UP000053676">
    <property type="component" value="Unassembled WGS sequence"/>
</dbReference>
<proteinExistence type="predicted"/>
<dbReference type="AlphaFoldDB" id="W2TDT3"/>
<feature type="compositionally biased region" description="Acidic residues" evidence="2">
    <location>
        <begin position="73"/>
        <end position="95"/>
    </location>
</feature>
<dbReference type="InterPro" id="IPR013725">
    <property type="entry name" value="DNA_replication_fac_RFC1_C"/>
</dbReference>
<evidence type="ECO:0000256" key="1">
    <source>
        <dbReference type="ARBA" id="ARBA00022705"/>
    </source>
</evidence>
<organism evidence="4 5">
    <name type="scientific">Necator americanus</name>
    <name type="common">Human hookworm</name>
    <dbReference type="NCBI Taxonomy" id="51031"/>
    <lineage>
        <taxon>Eukaryota</taxon>
        <taxon>Metazoa</taxon>
        <taxon>Ecdysozoa</taxon>
        <taxon>Nematoda</taxon>
        <taxon>Chromadorea</taxon>
        <taxon>Rhabditida</taxon>
        <taxon>Rhabditina</taxon>
        <taxon>Rhabditomorpha</taxon>
        <taxon>Strongyloidea</taxon>
        <taxon>Ancylostomatidae</taxon>
        <taxon>Bunostominae</taxon>
        <taxon>Necator</taxon>
    </lineage>
</organism>
<dbReference type="GO" id="GO:0003689">
    <property type="term" value="F:DNA clamp loader activity"/>
    <property type="evidence" value="ECO:0007669"/>
    <property type="project" value="InterPro"/>
</dbReference>
<keyword evidence="1" id="KW-0235">DNA replication</keyword>
<dbReference type="Pfam" id="PF08519">
    <property type="entry name" value="RFC1"/>
    <property type="match status" value="1"/>
</dbReference>
<feature type="region of interest" description="Disordered" evidence="2">
    <location>
        <begin position="73"/>
        <end position="114"/>
    </location>
</feature>
<evidence type="ECO:0000313" key="5">
    <source>
        <dbReference type="Proteomes" id="UP000053676"/>
    </source>
</evidence>
<accession>W2TDT3</accession>
<dbReference type="KEGG" id="nai:NECAME_09310"/>
<protein>
    <recommendedName>
        <fullName evidence="3">DNA replication factor RFC1 C-terminal domain-containing protein</fullName>
    </recommendedName>
</protein>
<dbReference type="GO" id="GO:0005663">
    <property type="term" value="C:DNA replication factor C complex"/>
    <property type="evidence" value="ECO:0007669"/>
    <property type="project" value="InterPro"/>
</dbReference>
<reference evidence="5" key="1">
    <citation type="journal article" date="2014" name="Nat. Genet.">
        <title>Genome of the human hookworm Necator americanus.</title>
        <authorList>
            <person name="Tang Y.T."/>
            <person name="Gao X."/>
            <person name="Rosa B.A."/>
            <person name="Abubucker S."/>
            <person name="Hallsworth-Pepin K."/>
            <person name="Martin J."/>
            <person name="Tyagi R."/>
            <person name="Heizer E."/>
            <person name="Zhang X."/>
            <person name="Bhonagiri-Palsikar V."/>
            <person name="Minx P."/>
            <person name="Warren W.C."/>
            <person name="Wang Q."/>
            <person name="Zhan B."/>
            <person name="Hotez P.J."/>
            <person name="Sternberg P.W."/>
            <person name="Dougall A."/>
            <person name="Gaze S.T."/>
            <person name="Mulvenna J."/>
            <person name="Sotillo J."/>
            <person name="Ranganathan S."/>
            <person name="Rabelo E.M."/>
            <person name="Wilson R.K."/>
            <person name="Felgner P.L."/>
            <person name="Bethony J."/>
            <person name="Hawdon J.M."/>
            <person name="Gasser R.B."/>
            <person name="Loukas A."/>
            <person name="Mitreva M."/>
        </authorList>
    </citation>
    <scope>NUCLEOTIDE SEQUENCE [LARGE SCALE GENOMIC DNA]</scope>
</reference>